<evidence type="ECO:0000256" key="3">
    <source>
        <dbReference type="ARBA" id="ARBA00022519"/>
    </source>
</evidence>
<evidence type="ECO:0000313" key="9">
    <source>
        <dbReference type="EMBL" id="AWB35378.1"/>
    </source>
</evidence>
<evidence type="ECO:0000256" key="6">
    <source>
        <dbReference type="ARBA" id="ARBA00023136"/>
    </source>
</evidence>
<dbReference type="PANTHER" id="PTHR33362:SF5">
    <property type="entry name" value="C4-DICARBOXYLATE TRAP TRANSPORTER LARGE PERMEASE PROTEIN DCTM"/>
    <property type="match status" value="1"/>
</dbReference>
<keyword evidence="4 7" id="KW-0812">Transmembrane</keyword>
<feature type="transmembrane region" description="Helical" evidence="7">
    <location>
        <begin position="250"/>
        <end position="271"/>
    </location>
</feature>
<evidence type="ECO:0000313" key="10">
    <source>
        <dbReference type="Proteomes" id="UP000244571"/>
    </source>
</evidence>
<evidence type="ECO:0000256" key="7">
    <source>
        <dbReference type="RuleBase" id="RU369079"/>
    </source>
</evidence>
<dbReference type="KEGG" id="boz:DBV39_18355"/>
<reference evidence="9 10" key="1">
    <citation type="submission" date="2018-04" db="EMBL/GenBank/DDBJ databases">
        <title>Bordetella sp. HZ20 isolated from seawater.</title>
        <authorList>
            <person name="Sun C."/>
        </authorList>
    </citation>
    <scope>NUCLEOTIDE SEQUENCE [LARGE SCALE GENOMIC DNA]</scope>
    <source>
        <strain evidence="9 10">HZ20</strain>
    </source>
</reference>
<comment type="similarity">
    <text evidence="7">Belongs to the TRAP transporter large permease family.</text>
</comment>
<feature type="transmembrane region" description="Helical" evidence="7">
    <location>
        <begin position="362"/>
        <end position="382"/>
    </location>
</feature>
<keyword evidence="5 7" id="KW-1133">Transmembrane helix</keyword>
<dbReference type="AlphaFoldDB" id="A0A2R4XNN9"/>
<proteinExistence type="inferred from homology"/>
<comment type="subcellular location">
    <subcellularLocation>
        <location evidence="1 7">Cell inner membrane</location>
        <topology evidence="1 7">Multi-pass membrane protein</topology>
    </subcellularLocation>
</comment>
<dbReference type="PANTHER" id="PTHR33362">
    <property type="entry name" value="SIALIC ACID TRAP TRANSPORTER PERMEASE PROTEIN SIAT-RELATED"/>
    <property type="match status" value="1"/>
</dbReference>
<dbReference type="RefSeq" id="WP_108622834.1">
    <property type="nucleotide sequence ID" value="NZ_CP028901.1"/>
</dbReference>
<dbReference type="Pfam" id="PF06808">
    <property type="entry name" value="DctM"/>
    <property type="match status" value="1"/>
</dbReference>
<feature type="transmembrane region" description="Helical" evidence="7">
    <location>
        <begin position="141"/>
        <end position="167"/>
    </location>
</feature>
<keyword evidence="2" id="KW-1003">Cell membrane</keyword>
<protein>
    <recommendedName>
        <fullName evidence="7">TRAP transporter large permease protein</fullName>
    </recommendedName>
</protein>
<comment type="subunit">
    <text evidence="7">The complex comprises the extracytoplasmic solute receptor protein and the two transmembrane proteins.</text>
</comment>
<evidence type="ECO:0000256" key="2">
    <source>
        <dbReference type="ARBA" id="ARBA00022475"/>
    </source>
</evidence>
<comment type="function">
    <text evidence="7">Part of the tripartite ATP-independent periplasmic (TRAP) transport system.</text>
</comment>
<feature type="transmembrane region" description="Helical" evidence="7">
    <location>
        <begin position="98"/>
        <end position="120"/>
    </location>
</feature>
<feature type="transmembrane region" description="Helical" evidence="7">
    <location>
        <begin position="12"/>
        <end position="40"/>
    </location>
</feature>
<feature type="transmembrane region" description="Helical" evidence="7">
    <location>
        <begin position="402"/>
        <end position="430"/>
    </location>
</feature>
<evidence type="ECO:0000256" key="1">
    <source>
        <dbReference type="ARBA" id="ARBA00004429"/>
    </source>
</evidence>
<feature type="domain" description="TRAP C4-dicarboxylate transport system permease DctM subunit" evidence="8">
    <location>
        <begin position="11"/>
        <end position="425"/>
    </location>
</feature>
<keyword evidence="7" id="KW-0813">Transport</keyword>
<name>A0A2R4XNN9_9BURK</name>
<dbReference type="EMBL" id="CP028901">
    <property type="protein sequence ID" value="AWB35378.1"/>
    <property type="molecule type" value="Genomic_DNA"/>
</dbReference>
<dbReference type="InterPro" id="IPR010656">
    <property type="entry name" value="DctM"/>
</dbReference>
<feature type="transmembrane region" description="Helical" evidence="7">
    <location>
        <begin position="325"/>
        <end position="355"/>
    </location>
</feature>
<organism evidence="9 10">
    <name type="scientific">Orrella marina</name>
    <dbReference type="NCBI Taxonomy" id="2163011"/>
    <lineage>
        <taxon>Bacteria</taxon>
        <taxon>Pseudomonadati</taxon>
        <taxon>Pseudomonadota</taxon>
        <taxon>Betaproteobacteria</taxon>
        <taxon>Burkholderiales</taxon>
        <taxon>Alcaligenaceae</taxon>
        <taxon>Orrella</taxon>
    </lineage>
</organism>
<dbReference type="GO" id="GO:0022857">
    <property type="term" value="F:transmembrane transporter activity"/>
    <property type="evidence" value="ECO:0007669"/>
    <property type="project" value="UniProtKB-UniRule"/>
</dbReference>
<keyword evidence="6 7" id="KW-0472">Membrane</keyword>
<keyword evidence="3 7" id="KW-0997">Cell inner membrane</keyword>
<evidence type="ECO:0000256" key="4">
    <source>
        <dbReference type="ARBA" id="ARBA00022692"/>
    </source>
</evidence>
<dbReference type="OrthoDB" id="9796052at2"/>
<dbReference type="GO" id="GO:0005886">
    <property type="term" value="C:plasma membrane"/>
    <property type="evidence" value="ECO:0007669"/>
    <property type="project" value="UniProtKB-SubCell"/>
</dbReference>
<keyword evidence="10" id="KW-1185">Reference proteome</keyword>
<feature type="transmembrane region" description="Helical" evidence="7">
    <location>
        <begin position="60"/>
        <end position="78"/>
    </location>
</feature>
<dbReference type="PIRSF" id="PIRSF006066">
    <property type="entry name" value="HI0050"/>
    <property type="match status" value="1"/>
</dbReference>
<accession>A0A2R4XNN9</accession>
<sequence>MSDIQVGLTGLGLVVVLLMLRVPIGVALGGVAFGGIWVLFGPRAAWGILSDIPYDFSAHWTLSSIPMFLLMGYVSYYSKITEGLFKAAQVWLGRLPGGLGIATVAGAAGFSAVTGSSLAASAAMGRIAVPAMQEHGYRPGFAAGIVAAAGTIGSMIPPSIIMIIYGVFAEVSIGQLFIGGVIPGILTALFYSGTIAVRVKLNPALAPKVTSQITWSHRLRCLKDVWPFMLLVVGVFGGLFSGIFTPTEAGAVGAFLAFVIAGFMGALNLQVTKDAIVETIKGTSSIFFIAIGAALLTSFLAISGVPAFLSSLISELELSQLELMLLISLLFVFLGMFLDPLGCMLLTLPVLLPVLEAQDANLIWFGILLVKFLEIGLITPPVGLNVFVIKEIVGNKVPITQIFAGVSWFIISDLFLLALLILVPSLVLWLPGLVS</sequence>
<feature type="transmembrane region" description="Helical" evidence="7">
    <location>
        <begin position="283"/>
        <end position="305"/>
    </location>
</feature>
<gene>
    <name evidence="9" type="ORF">DBV39_18355</name>
</gene>
<feature type="transmembrane region" description="Helical" evidence="7">
    <location>
        <begin position="173"/>
        <end position="191"/>
    </location>
</feature>
<evidence type="ECO:0000256" key="5">
    <source>
        <dbReference type="ARBA" id="ARBA00022989"/>
    </source>
</evidence>
<evidence type="ECO:0000259" key="8">
    <source>
        <dbReference type="Pfam" id="PF06808"/>
    </source>
</evidence>
<dbReference type="NCBIfam" id="TIGR00786">
    <property type="entry name" value="dctM"/>
    <property type="match status" value="1"/>
</dbReference>
<dbReference type="Proteomes" id="UP000244571">
    <property type="component" value="Chromosome"/>
</dbReference>
<feature type="transmembrane region" description="Helical" evidence="7">
    <location>
        <begin position="225"/>
        <end position="244"/>
    </location>
</feature>
<dbReference type="InterPro" id="IPR004681">
    <property type="entry name" value="TRAP_DctM"/>
</dbReference>